<evidence type="ECO:0000256" key="3">
    <source>
        <dbReference type="ARBA" id="ARBA00023125"/>
    </source>
</evidence>
<proteinExistence type="inferred from homology"/>
<evidence type="ECO:0000256" key="4">
    <source>
        <dbReference type="ARBA" id="ARBA00023172"/>
    </source>
</evidence>
<dbReference type="GO" id="GO:0006310">
    <property type="term" value="P:DNA recombination"/>
    <property type="evidence" value="ECO:0007669"/>
    <property type="project" value="UniProtKB-KW"/>
</dbReference>
<dbReference type="InterPro" id="IPR050808">
    <property type="entry name" value="Phage_Integrase"/>
</dbReference>
<dbReference type="InterPro" id="IPR038488">
    <property type="entry name" value="Integrase_DNA-bd_sf"/>
</dbReference>
<reference evidence="7 8" key="1">
    <citation type="submission" date="2018-10" db="EMBL/GenBank/DDBJ databases">
        <title>Transmission dynamics of multidrug resistant bacteria on intensive care unit surfaces.</title>
        <authorList>
            <person name="D'Souza A.W."/>
            <person name="Potter R.F."/>
            <person name="Wallace M."/>
            <person name="Shupe A."/>
            <person name="Patel S."/>
            <person name="Sun S."/>
            <person name="Gul D."/>
            <person name="Kwon J.H."/>
            <person name="Andleeb S."/>
            <person name="Burnham C.-A.D."/>
            <person name="Dantas G."/>
        </authorList>
    </citation>
    <scope>NUCLEOTIDE SEQUENCE [LARGE SCALE GENOMIC DNA]</scope>
    <source>
        <strain evidence="7 8">AS_373</strain>
    </source>
</reference>
<dbReference type="CDD" id="cd00801">
    <property type="entry name" value="INT_P4_C"/>
    <property type="match status" value="1"/>
</dbReference>
<dbReference type="InterPro" id="IPR025166">
    <property type="entry name" value="Integrase_DNA_bind_dom"/>
</dbReference>
<dbReference type="InterPro" id="IPR010998">
    <property type="entry name" value="Integrase_recombinase_N"/>
</dbReference>
<accession>A0A3R9GSH9</accession>
<dbReference type="RefSeq" id="WP_125293547.1">
    <property type="nucleotide sequence ID" value="NZ_RHWZ01000005.1"/>
</dbReference>
<evidence type="ECO:0000256" key="5">
    <source>
        <dbReference type="SAM" id="MobiDB-lite"/>
    </source>
</evidence>
<evidence type="ECO:0000256" key="1">
    <source>
        <dbReference type="ARBA" id="ARBA00008857"/>
    </source>
</evidence>
<evidence type="ECO:0000259" key="6">
    <source>
        <dbReference type="PROSITE" id="PS51898"/>
    </source>
</evidence>
<evidence type="ECO:0000256" key="2">
    <source>
        <dbReference type="ARBA" id="ARBA00022908"/>
    </source>
</evidence>
<dbReference type="OrthoDB" id="5589990at2"/>
<feature type="domain" description="Tyr recombinase" evidence="6">
    <location>
        <begin position="202"/>
        <end position="383"/>
    </location>
</feature>
<sequence length="403" mass="46306">MPLNDTKLRRIDGKPYDGPDELPDGGGLSARISPKGLITFQYRYRFNGKPVRLKLGTYGKLSIKEAREAMEQCKKWLEEGKDPAVQRKLVKEQAASSPSISVLVGEWLESPSVKELVKYEYWTRMLKLHVTDKYGRMIVDDMDPTHWEKIFLSISKAGSPVQAGNVLVKMKQVVRYAMRRKRITSNALMLLELNDVGKRPEDGERYLNDEEIGLFWNSVSKTKMAWQNQLMIKLIFLTGCRGVELRLARKADFNLKERYWVIPKENSKTRKRFVRGISRLAAEYLEQIFNLYPNLQIVFPPAKIQEDRPMAASTLISFAEQVEQIMGCPHWSNHDFRRTCKTKMAEMGVAPHVSEKILGHKLTGMLAIYDQYDYIPEQQEAADKWAEKIQLCASGSSPLSLQN</sequence>
<dbReference type="PANTHER" id="PTHR30629:SF2">
    <property type="entry name" value="PROPHAGE INTEGRASE INTS-RELATED"/>
    <property type="match status" value="1"/>
</dbReference>
<dbReference type="SUPFAM" id="SSF56349">
    <property type="entry name" value="DNA breaking-rejoining enzymes"/>
    <property type="match status" value="1"/>
</dbReference>
<dbReference type="InterPro" id="IPR013762">
    <property type="entry name" value="Integrase-like_cat_sf"/>
</dbReference>
<dbReference type="AlphaFoldDB" id="A0A3R9GSH9"/>
<dbReference type="GO" id="GO:0015074">
    <property type="term" value="P:DNA integration"/>
    <property type="evidence" value="ECO:0007669"/>
    <property type="project" value="UniProtKB-KW"/>
</dbReference>
<comment type="caution">
    <text evidence="7">The sequence shown here is derived from an EMBL/GenBank/DDBJ whole genome shotgun (WGS) entry which is preliminary data.</text>
</comment>
<name>A0A3R9GSH9_9ENTR</name>
<dbReference type="Proteomes" id="UP000275331">
    <property type="component" value="Unassembled WGS sequence"/>
</dbReference>
<dbReference type="GO" id="GO:0003677">
    <property type="term" value="F:DNA binding"/>
    <property type="evidence" value="ECO:0007669"/>
    <property type="project" value="UniProtKB-KW"/>
</dbReference>
<keyword evidence="4" id="KW-0233">DNA recombination</keyword>
<dbReference type="InterPro" id="IPR002104">
    <property type="entry name" value="Integrase_catalytic"/>
</dbReference>
<dbReference type="Gene3D" id="3.30.160.390">
    <property type="entry name" value="Integrase, DNA-binding domain"/>
    <property type="match status" value="1"/>
</dbReference>
<dbReference type="EMBL" id="RHXB01000005">
    <property type="protein sequence ID" value="RSE26558.1"/>
    <property type="molecule type" value="Genomic_DNA"/>
</dbReference>
<dbReference type="Pfam" id="PF13356">
    <property type="entry name" value="Arm-DNA-bind_3"/>
    <property type="match status" value="1"/>
</dbReference>
<evidence type="ECO:0000313" key="8">
    <source>
        <dbReference type="Proteomes" id="UP000275331"/>
    </source>
</evidence>
<comment type="similarity">
    <text evidence="1">Belongs to the 'phage' integrase family.</text>
</comment>
<dbReference type="Gene3D" id="1.10.443.10">
    <property type="entry name" value="Intergrase catalytic core"/>
    <property type="match status" value="1"/>
</dbReference>
<protein>
    <submittedName>
        <fullName evidence="7">DUF4102 domain-containing protein</fullName>
    </submittedName>
</protein>
<evidence type="ECO:0000313" key="7">
    <source>
        <dbReference type="EMBL" id="RSE26558.1"/>
    </source>
</evidence>
<dbReference type="InterPro" id="IPR011010">
    <property type="entry name" value="DNA_brk_join_enz"/>
</dbReference>
<organism evidence="7 8">
    <name type="scientific">Atlantibacter subterraneus</name>
    <dbReference type="NCBI Taxonomy" id="255519"/>
    <lineage>
        <taxon>Bacteria</taxon>
        <taxon>Pseudomonadati</taxon>
        <taxon>Pseudomonadota</taxon>
        <taxon>Gammaproteobacteria</taxon>
        <taxon>Enterobacterales</taxon>
        <taxon>Enterobacteriaceae</taxon>
        <taxon>Atlantibacter</taxon>
    </lineage>
</organism>
<feature type="compositionally biased region" description="Basic and acidic residues" evidence="5">
    <location>
        <begin position="1"/>
        <end position="17"/>
    </location>
</feature>
<dbReference type="PANTHER" id="PTHR30629">
    <property type="entry name" value="PROPHAGE INTEGRASE"/>
    <property type="match status" value="1"/>
</dbReference>
<dbReference type="Gene3D" id="1.10.150.130">
    <property type="match status" value="1"/>
</dbReference>
<keyword evidence="3" id="KW-0238">DNA-binding</keyword>
<keyword evidence="2" id="KW-0229">DNA integration</keyword>
<feature type="region of interest" description="Disordered" evidence="5">
    <location>
        <begin position="1"/>
        <end position="28"/>
    </location>
</feature>
<gene>
    <name evidence="7" type="ORF">EGT71_08985</name>
</gene>
<dbReference type="Pfam" id="PF00589">
    <property type="entry name" value="Phage_integrase"/>
    <property type="match status" value="1"/>
</dbReference>
<dbReference type="PROSITE" id="PS51898">
    <property type="entry name" value="TYR_RECOMBINASE"/>
    <property type="match status" value="1"/>
</dbReference>